<evidence type="ECO:0000256" key="2">
    <source>
        <dbReference type="ARBA" id="ARBA00005722"/>
    </source>
</evidence>
<protein>
    <recommendedName>
        <fullName evidence="9">MltA-interacting MipA</fullName>
    </recommendedName>
</protein>
<keyword evidence="4" id="KW-0472">Membrane</keyword>
<dbReference type="PANTHER" id="PTHR38776">
    <property type="entry name" value="MLTA-INTERACTING PROTEIN-RELATED"/>
    <property type="match status" value="1"/>
</dbReference>
<evidence type="ECO:0000256" key="1">
    <source>
        <dbReference type="ARBA" id="ARBA00004442"/>
    </source>
</evidence>
<evidence type="ECO:0000256" key="5">
    <source>
        <dbReference type="ARBA" id="ARBA00023237"/>
    </source>
</evidence>
<name>Q0G4C7_9HYPH</name>
<dbReference type="AlphaFoldDB" id="Q0G4C7"/>
<evidence type="ECO:0000313" key="8">
    <source>
        <dbReference type="Proteomes" id="UP000004310"/>
    </source>
</evidence>
<accession>Q0G4C7</accession>
<evidence type="ECO:0000256" key="4">
    <source>
        <dbReference type="ARBA" id="ARBA00023136"/>
    </source>
</evidence>
<organism evidence="7 8">
    <name type="scientific">Fulvimarina pelagi HTCC2506</name>
    <dbReference type="NCBI Taxonomy" id="314231"/>
    <lineage>
        <taxon>Bacteria</taxon>
        <taxon>Pseudomonadati</taxon>
        <taxon>Pseudomonadota</taxon>
        <taxon>Alphaproteobacteria</taxon>
        <taxon>Hyphomicrobiales</taxon>
        <taxon>Aurantimonadaceae</taxon>
        <taxon>Fulvimarina</taxon>
    </lineage>
</organism>
<keyword evidence="3 6" id="KW-0732">Signal</keyword>
<dbReference type="GO" id="GO:0009279">
    <property type="term" value="C:cell outer membrane"/>
    <property type="evidence" value="ECO:0007669"/>
    <property type="project" value="UniProtKB-SubCell"/>
</dbReference>
<dbReference type="HOGENOM" id="CLU_062990_2_1_5"/>
<sequence>MRMRLAASVTAILLATIIQAGAADVYAPYEPNPVPPVPAAYDYGDTDFVFELGVGGAIQPEYLSSDDYLVSAYPILSVEYLSLPGLGSFGGRDGRGLSIGPSFNYVGERDPAEFRDLRGLDPVDETYELGIKAGYEWDYAEIYGAVRYAFNGAEGFTGDIGANLIARPTEQLVLKAGPTATFADSDYADDYFSVSPDEFARSNGRFDVYDADGGFTSVGVKAEARYEIFTDYFVSADASWNRLVGDAADSPITKKAGDEDQYYFGLGVSKRFSLDLW</sequence>
<feature type="signal peptide" evidence="6">
    <location>
        <begin position="1"/>
        <end position="22"/>
    </location>
</feature>
<evidence type="ECO:0000256" key="3">
    <source>
        <dbReference type="ARBA" id="ARBA00022729"/>
    </source>
</evidence>
<keyword evidence="5" id="KW-0998">Cell outer membrane</keyword>
<dbReference type="STRING" id="217511.GCA_001463845_02354"/>
<dbReference type="InterPro" id="IPR010583">
    <property type="entry name" value="MipA"/>
</dbReference>
<dbReference type="Proteomes" id="UP000004310">
    <property type="component" value="Unassembled WGS sequence"/>
</dbReference>
<reference evidence="7 8" key="1">
    <citation type="journal article" date="2010" name="J. Bacteriol.">
        <title>Genome sequence of Fulvimarina pelagi HTCC2506T, a Mn(II)-oxidizing alphaproteobacterium possessing an aerobic anoxygenic photosynthetic gene cluster and Xanthorhodopsin.</title>
        <authorList>
            <person name="Kang I."/>
            <person name="Oh H.M."/>
            <person name="Lim S.I."/>
            <person name="Ferriera S."/>
            <person name="Giovannoni S.J."/>
            <person name="Cho J.C."/>
        </authorList>
    </citation>
    <scope>NUCLEOTIDE SEQUENCE [LARGE SCALE GENOMIC DNA]</scope>
    <source>
        <strain evidence="7 8">HTCC2506</strain>
    </source>
</reference>
<dbReference type="eggNOG" id="COG3713">
    <property type="taxonomic scope" value="Bacteria"/>
</dbReference>
<comment type="subcellular location">
    <subcellularLocation>
        <location evidence="1">Cell outer membrane</location>
    </subcellularLocation>
</comment>
<evidence type="ECO:0008006" key="9">
    <source>
        <dbReference type="Google" id="ProtNLM"/>
    </source>
</evidence>
<evidence type="ECO:0000313" key="7">
    <source>
        <dbReference type="EMBL" id="EAU41554.1"/>
    </source>
</evidence>
<proteinExistence type="inferred from homology"/>
<dbReference type="Pfam" id="PF06629">
    <property type="entry name" value="MipA"/>
    <property type="match status" value="1"/>
</dbReference>
<feature type="chain" id="PRO_5004172676" description="MltA-interacting MipA" evidence="6">
    <location>
        <begin position="23"/>
        <end position="277"/>
    </location>
</feature>
<comment type="caution">
    <text evidence="7">The sequence shown here is derived from an EMBL/GenBank/DDBJ whole genome shotgun (WGS) entry which is preliminary data.</text>
</comment>
<dbReference type="PANTHER" id="PTHR38776:SF1">
    <property type="entry name" value="MLTA-INTERACTING PROTEIN-RELATED"/>
    <property type="match status" value="1"/>
</dbReference>
<comment type="similarity">
    <text evidence="2">Belongs to the MipA/OmpV family.</text>
</comment>
<dbReference type="RefSeq" id="WP_007067929.1">
    <property type="nucleotide sequence ID" value="NZ_DS022272.1"/>
</dbReference>
<keyword evidence="8" id="KW-1185">Reference proteome</keyword>
<dbReference type="EMBL" id="AATP01000002">
    <property type="protein sequence ID" value="EAU41554.1"/>
    <property type="molecule type" value="Genomic_DNA"/>
</dbReference>
<evidence type="ECO:0000256" key="6">
    <source>
        <dbReference type="SAM" id="SignalP"/>
    </source>
</evidence>
<gene>
    <name evidence="7" type="ORF">FP2506_14014</name>
</gene>